<keyword evidence="4" id="KW-1185">Reference proteome</keyword>
<dbReference type="PANTHER" id="PTHR44858:SF1">
    <property type="entry name" value="UDP-N-ACETYLGLUCOSAMINE--PEPTIDE N-ACETYLGLUCOSAMINYLTRANSFERASE SPINDLY-RELATED"/>
    <property type="match status" value="1"/>
</dbReference>
<keyword evidence="1" id="KW-0677">Repeat</keyword>
<proteinExistence type="predicted"/>
<sequence>MLAAAFVEQEPPVVVTRRPGPPLARRLQAALDAGDLDADEPRLGARGALLRATALARAGRLAQARAVAEAALKDRSDDAAVALAAAAVLRATHDYQRSLDALAAAARAAPAATRAAATRAIGYASALGWEREVAAAIATGRAADPTDPAWDAFEAQMHLRGGDLEPAIAAARRGLQRAPESAKLRMELAAALARAGHDEACAAEVAAAVRLAPAADAGLYHRAALFALLETGDLAGAQRHGELALQAAPHDAAVALALADMSLWTGDREAALARADAAPGALGRAGARRLRGQIALADGDVARALAELEAACSAPDPAAELSRAEALIRRGAWEPAHAALTRATAIGDGYLFAAWMLRFLAAAGERPAPDAAVNPRQIEEFAEALAEVSPLGAAALADDRQGPLVAATRDALARMGCNRSAFATYHDGHVLKRVSTRTGVRHASRQALQTIRSAEPARALALLDAACARWPRSSLPLAHRGELRLWLGDDAGARADLEAAIAVNPRTRWAYVGLTLLAHRTGDSAGALAVSAAGIARMRGTVGPAVYAHRAGARAATGDLAGALADLEHAVVSHPARAGAWVELGLVHAARGDAAGLARAFDHLRGHAPGLVSDAAAARNLPVWGDMSFIPCLEDQTSILAEALVMLRGNRSSTCVTYVTAAGQLRTVPHGPAAAHPRERIDADLVGIRTLLLRSLGVA</sequence>
<dbReference type="Proteomes" id="UP001139031">
    <property type="component" value="Unassembled WGS sequence"/>
</dbReference>
<organism evidence="3 4">
    <name type="scientific">Nannocystis pusilla</name>
    <dbReference type="NCBI Taxonomy" id="889268"/>
    <lineage>
        <taxon>Bacteria</taxon>
        <taxon>Pseudomonadati</taxon>
        <taxon>Myxococcota</taxon>
        <taxon>Polyangia</taxon>
        <taxon>Nannocystales</taxon>
        <taxon>Nannocystaceae</taxon>
        <taxon>Nannocystis</taxon>
    </lineage>
</organism>
<evidence type="ECO:0000256" key="2">
    <source>
        <dbReference type="ARBA" id="ARBA00022803"/>
    </source>
</evidence>
<evidence type="ECO:0000313" key="4">
    <source>
        <dbReference type="Proteomes" id="UP001139031"/>
    </source>
</evidence>
<accession>A0ABS7TU42</accession>
<dbReference type="PANTHER" id="PTHR44858">
    <property type="entry name" value="TETRATRICOPEPTIDE REPEAT PROTEIN 6"/>
    <property type="match status" value="1"/>
</dbReference>
<reference evidence="3" key="1">
    <citation type="submission" date="2021-08" db="EMBL/GenBank/DDBJ databases">
        <authorList>
            <person name="Stevens D.C."/>
        </authorList>
    </citation>
    <scope>NUCLEOTIDE SEQUENCE</scope>
    <source>
        <strain evidence="3">DSM 53165</strain>
    </source>
</reference>
<evidence type="ECO:0000313" key="3">
    <source>
        <dbReference type="EMBL" id="MBZ5711733.1"/>
    </source>
</evidence>
<protein>
    <recommendedName>
        <fullName evidence="5">Tetratricopeptide repeat protein</fullName>
    </recommendedName>
</protein>
<gene>
    <name evidence="3" type="ORF">K7C98_21030</name>
</gene>
<evidence type="ECO:0000256" key="1">
    <source>
        <dbReference type="ARBA" id="ARBA00022737"/>
    </source>
</evidence>
<dbReference type="EMBL" id="JAIRAU010000027">
    <property type="protein sequence ID" value="MBZ5711733.1"/>
    <property type="molecule type" value="Genomic_DNA"/>
</dbReference>
<name>A0ABS7TU42_9BACT</name>
<dbReference type="InterPro" id="IPR011990">
    <property type="entry name" value="TPR-like_helical_dom_sf"/>
</dbReference>
<dbReference type="RefSeq" id="WP_224193494.1">
    <property type="nucleotide sequence ID" value="NZ_JAIRAU010000027.1"/>
</dbReference>
<dbReference type="SUPFAM" id="SSF48452">
    <property type="entry name" value="TPR-like"/>
    <property type="match status" value="2"/>
</dbReference>
<dbReference type="InterPro" id="IPR050498">
    <property type="entry name" value="Ycf3"/>
</dbReference>
<keyword evidence="2" id="KW-0802">TPR repeat</keyword>
<comment type="caution">
    <text evidence="3">The sequence shown here is derived from an EMBL/GenBank/DDBJ whole genome shotgun (WGS) entry which is preliminary data.</text>
</comment>
<dbReference type="Gene3D" id="1.25.40.10">
    <property type="entry name" value="Tetratricopeptide repeat domain"/>
    <property type="match status" value="3"/>
</dbReference>
<evidence type="ECO:0008006" key="5">
    <source>
        <dbReference type="Google" id="ProtNLM"/>
    </source>
</evidence>